<reference evidence="1 2" key="1">
    <citation type="submission" date="2019-07" db="EMBL/GenBank/DDBJ databases">
        <authorList>
            <person name="Park Y.J."/>
            <person name="Jeong S.E."/>
            <person name="Jung H.S."/>
        </authorList>
    </citation>
    <scope>NUCLEOTIDE SEQUENCE [LARGE SCALE GENOMIC DNA]</scope>
    <source>
        <strain evidence="2">P16(2019)</strain>
    </source>
</reference>
<dbReference type="OrthoDB" id="2361226at2"/>
<dbReference type="RefSeq" id="WP_143847784.1">
    <property type="nucleotide sequence ID" value="NZ_VLXZ01000003.1"/>
</dbReference>
<evidence type="ECO:0000313" key="1">
    <source>
        <dbReference type="EMBL" id="TSB47284.1"/>
    </source>
</evidence>
<evidence type="ECO:0000313" key="2">
    <source>
        <dbReference type="Proteomes" id="UP000318521"/>
    </source>
</evidence>
<organism evidence="1 2">
    <name type="scientific">Alkalicoccobacillus porphyridii</name>
    <dbReference type="NCBI Taxonomy" id="2597270"/>
    <lineage>
        <taxon>Bacteria</taxon>
        <taxon>Bacillati</taxon>
        <taxon>Bacillota</taxon>
        <taxon>Bacilli</taxon>
        <taxon>Bacillales</taxon>
        <taxon>Bacillaceae</taxon>
        <taxon>Alkalicoccobacillus</taxon>
    </lineage>
</organism>
<accession>A0A554A0R4</accession>
<dbReference type="AlphaFoldDB" id="A0A554A0R4"/>
<gene>
    <name evidence="1" type="ORF">FN960_05970</name>
</gene>
<protein>
    <submittedName>
        <fullName evidence="1">DNA-binding protein</fullName>
    </submittedName>
</protein>
<dbReference type="GO" id="GO:0003677">
    <property type="term" value="F:DNA binding"/>
    <property type="evidence" value="ECO:0007669"/>
    <property type="project" value="UniProtKB-KW"/>
</dbReference>
<sequence>MDITLGLIALGGGVAIGGYFIGDGLKNFKNPSASSNHTEELEDWGQPKLIKQKDVHHHLGISKEDAHSLIKDYPTIPHLTINDQIYYPTKKLKKWANTLSEEQ</sequence>
<dbReference type="EMBL" id="VLXZ01000003">
    <property type="protein sequence ID" value="TSB47284.1"/>
    <property type="molecule type" value="Genomic_DNA"/>
</dbReference>
<proteinExistence type="predicted"/>
<keyword evidence="1" id="KW-0238">DNA-binding</keyword>
<comment type="caution">
    <text evidence="1">The sequence shown here is derived from an EMBL/GenBank/DDBJ whole genome shotgun (WGS) entry which is preliminary data.</text>
</comment>
<name>A0A554A0R4_9BACI</name>
<dbReference type="Proteomes" id="UP000318521">
    <property type="component" value="Unassembled WGS sequence"/>
</dbReference>
<keyword evidence="2" id="KW-1185">Reference proteome</keyword>